<evidence type="ECO:0000313" key="3">
    <source>
        <dbReference type="Proteomes" id="UP000187203"/>
    </source>
</evidence>
<proteinExistence type="predicted"/>
<reference evidence="3" key="1">
    <citation type="submission" date="2013-09" db="EMBL/GenBank/DDBJ databases">
        <title>Corchorus olitorius genome sequencing.</title>
        <authorList>
            <person name="Alam M."/>
            <person name="Haque M.S."/>
            <person name="Islam M.S."/>
            <person name="Emdad E.M."/>
            <person name="Islam M.M."/>
            <person name="Ahmed B."/>
            <person name="Halim A."/>
            <person name="Hossen Q.M.M."/>
            <person name="Hossain M.Z."/>
            <person name="Ahmed R."/>
            <person name="Khan M.M."/>
            <person name="Islam R."/>
            <person name="Rashid M.M."/>
            <person name="Khan S.A."/>
            <person name="Rahman M.S."/>
            <person name="Alam M."/>
            <person name="Yahiya A.S."/>
            <person name="Khan M.S."/>
            <person name="Azam M.S."/>
            <person name="Haque T."/>
            <person name="Lashkar M.Z.H."/>
            <person name="Akhand A.I."/>
            <person name="Morshed G."/>
            <person name="Roy S."/>
            <person name="Uddin K.S."/>
            <person name="Rabeya T."/>
            <person name="Hossain A.S."/>
            <person name="Chowdhury A."/>
            <person name="Snigdha A.R."/>
            <person name="Mortoza M.S."/>
            <person name="Matin S.A."/>
            <person name="Hoque S.M.E."/>
            <person name="Islam M.K."/>
            <person name="Roy D.K."/>
            <person name="Haider R."/>
            <person name="Moosa M.M."/>
            <person name="Elias S.M."/>
            <person name="Hasan A.M."/>
            <person name="Jahan S."/>
            <person name="Shafiuddin M."/>
            <person name="Mahmood N."/>
            <person name="Shommy N.S."/>
        </authorList>
    </citation>
    <scope>NUCLEOTIDE SEQUENCE [LARGE SCALE GENOMIC DNA]</scope>
    <source>
        <strain evidence="3">cv. O-4</strain>
    </source>
</reference>
<protein>
    <submittedName>
        <fullName evidence="2">Uncharacterized protein</fullName>
    </submittedName>
</protein>
<keyword evidence="3" id="KW-1185">Reference proteome</keyword>
<gene>
    <name evidence="2" type="ORF">COLO4_00777</name>
</gene>
<feature type="region of interest" description="Disordered" evidence="1">
    <location>
        <begin position="1"/>
        <end position="37"/>
    </location>
</feature>
<dbReference type="AlphaFoldDB" id="A0A1R3L3E6"/>
<evidence type="ECO:0000256" key="1">
    <source>
        <dbReference type="SAM" id="MobiDB-lite"/>
    </source>
</evidence>
<evidence type="ECO:0000313" key="2">
    <source>
        <dbReference type="EMBL" id="OMP13866.1"/>
    </source>
</evidence>
<feature type="compositionally biased region" description="Basic residues" evidence="1">
    <location>
        <begin position="13"/>
        <end position="22"/>
    </location>
</feature>
<comment type="caution">
    <text evidence="2">The sequence shown here is derived from an EMBL/GenBank/DDBJ whole genome shotgun (WGS) entry which is preliminary data.</text>
</comment>
<accession>A0A1R3L3E6</accession>
<name>A0A1R3L3E6_9ROSI</name>
<sequence>MAGKLPACSAALRPKHKERAIKRPPATTIAEKPLNKP</sequence>
<organism evidence="2 3">
    <name type="scientific">Corchorus olitorius</name>
    <dbReference type="NCBI Taxonomy" id="93759"/>
    <lineage>
        <taxon>Eukaryota</taxon>
        <taxon>Viridiplantae</taxon>
        <taxon>Streptophyta</taxon>
        <taxon>Embryophyta</taxon>
        <taxon>Tracheophyta</taxon>
        <taxon>Spermatophyta</taxon>
        <taxon>Magnoliopsida</taxon>
        <taxon>eudicotyledons</taxon>
        <taxon>Gunneridae</taxon>
        <taxon>Pentapetalae</taxon>
        <taxon>rosids</taxon>
        <taxon>malvids</taxon>
        <taxon>Malvales</taxon>
        <taxon>Malvaceae</taxon>
        <taxon>Grewioideae</taxon>
        <taxon>Apeibeae</taxon>
        <taxon>Corchorus</taxon>
    </lineage>
</organism>
<dbReference type="Proteomes" id="UP000187203">
    <property type="component" value="Unassembled WGS sequence"/>
</dbReference>
<dbReference type="EMBL" id="AWUE01003017">
    <property type="protein sequence ID" value="OMP13866.1"/>
    <property type="molecule type" value="Genomic_DNA"/>
</dbReference>